<evidence type="ECO:0000256" key="1">
    <source>
        <dbReference type="SAM" id="MobiDB-lite"/>
    </source>
</evidence>
<organism evidence="3 4">
    <name type="scientific">Caldimonas thermodepolymerans</name>
    <dbReference type="NCBI Taxonomy" id="215580"/>
    <lineage>
        <taxon>Bacteria</taxon>
        <taxon>Pseudomonadati</taxon>
        <taxon>Pseudomonadota</taxon>
        <taxon>Betaproteobacteria</taxon>
        <taxon>Burkholderiales</taxon>
        <taxon>Sphaerotilaceae</taxon>
        <taxon>Caldimonas</taxon>
    </lineage>
</organism>
<dbReference type="InterPro" id="IPR005302">
    <property type="entry name" value="MoCF_Sase_C"/>
</dbReference>
<dbReference type="GO" id="GO:0030170">
    <property type="term" value="F:pyridoxal phosphate binding"/>
    <property type="evidence" value="ECO:0007669"/>
    <property type="project" value="InterPro"/>
</dbReference>
<dbReference type="EMBL" id="PSNY01000002">
    <property type="protein sequence ID" value="PPE71254.1"/>
    <property type="molecule type" value="Genomic_DNA"/>
</dbReference>
<dbReference type="PANTHER" id="PTHR14237">
    <property type="entry name" value="MOLYBDOPTERIN COFACTOR SULFURASE MOSC"/>
    <property type="match status" value="1"/>
</dbReference>
<feature type="compositionally biased region" description="Basic and acidic residues" evidence="1">
    <location>
        <begin position="1"/>
        <end position="25"/>
    </location>
</feature>
<dbReference type="PANTHER" id="PTHR14237:SF19">
    <property type="entry name" value="MITOCHONDRIAL AMIDOXIME REDUCING COMPONENT 1"/>
    <property type="match status" value="1"/>
</dbReference>
<dbReference type="GO" id="GO:0003824">
    <property type="term" value="F:catalytic activity"/>
    <property type="evidence" value="ECO:0007669"/>
    <property type="project" value="InterPro"/>
</dbReference>
<accession>A0A2S5T8C0</accession>
<evidence type="ECO:0000259" key="2">
    <source>
        <dbReference type="PROSITE" id="PS51340"/>
    </source>
</evidence>
<evidence type="ECO:0000313" key="4">
    <source>
        <dbReference type="Proteomes" id="UP000239406"/>
    </source>
</evidence>
<dbReference type="SUPFAM" id="SSF141673">
    <property type="entry name" value="MOSC N-terminal domain-like"/>
    <property type="match status" value="1"/>
</dbReference>
<protein>
    <submittedName>
        <fullName evidence="3">MOSC domain-containing protein</fullName>
    </submittedName>
</protein>
<dbReference type="Pfam" id="PF03473">
    <property type="entry name" value="MOSC"/>
    <property type="match status" value="1"/>
</dbReference>
<dbReference type="GO" id="GO:0030151">
    <property type="term" value="F:molybdenum ion binding"/>
    <property type="evidence" value="ECO:0007669"/>
    <property type="project" value="InterPro"/>
</dbReference>
<sequence length="356" mass="38664">MVGGRDRRGGEHPQEPPRGPAEEGTGRQAGRLCRLGHAGAACGQAARPAEGQAEGAAEVSPGAPDGAIDVSDIHFLLSGLYVYPVKSCAGVALDEALLVETGLEFDRAWMVVDPDGRFLTQRELPRMALIRPELRHQDMVLRAPGMLALHVAYDTVEEPVTVQVWNDTVRAYDMGRLASQWFSDFLGRPVRLVRFDPEQKRLSSTRWTGGLEAENQFSDGYPLLVLSQSSLDGLNERLAARGAAPVGIERFRPNLVIAGLDAPLDPHAEDFLDELWIDTDQGRVHLKLVKPCPRCPIPNVDPATGEPGTEPLDTLATYRADARLDGALTFGMNAIILDGIEHLLRRGATGSATLKF</sequence>
<dbReference type="PROSITE" id="PS51340">
    <property type="entry name" value="MOSC"/>
    <property type="match status" value="1"/>
</dbReference>
<name>A0A2S5T8C0_9BURK</name>
<keyword evidence="4" id="KW-1185">Reference proteome</keyword>
<dbReference type="OrthoDB" id="581532at2"/>
<dbReference type="Proteomes" id="UP000239406">
    <property type="component" value="Unassembled WGS sequence"/>
</dbReference>
<feature type="region of interest" description="Disordered" evidence="1">
    <location>
        <begin position="1"/>
        <end position="30"/>
    </location>
</feature>
<comment type="caution">
    <text evidence="3">The sequence shown here is derived from an EMBL/GenBank/DDBJ whole genome shotgun (WGS) entry which is preliminary data.</text>
</comment>
<proteinExistence type="predicted"/>
<dbReference type="InterPro" id="IPR011037">
    <property type="entry name" value="Pyrv_Knase-like_insert_dom_sf"/>
</dbReference>
<dbReference type="InterPro" id="IPR005303">
    <property type="entry name" value="MOCOS_middle"/>
</dbReference>
<evidence type="ECO:0000313" key="3">
    <source>
        <dbReference type="EMBL" id="PPE71254.1"/>
    </source>
</evidence>
<dbReference type="Pfam" id="PF03476">
    <property type="entry name" value="MOSC_N"/>
    <property type="match status" value="1"/>
</dbReference>
<dbReference type="SUPFAM" id="SSF50800">
    <property type="entry name" value="PK beta-barrel domain-like"/>
    <property type="match status" value="1"/>
</dbReference>
<reference evidence="3 4" key="1">
    <citation type="submission" date="2018-02" db="EMBL/GenBank/DDBJ databases">
        <title>Reclassifiation of [Polyangium] brachysporum DSM 7029 as Guopingzhaonella breviflexa gen. nov., sp. nov., a member of the family Comamonadaceae.</title>
        <authorList>
            <person name="Tang B."/>
        </authorList>
    </citation>
    <scope>NUCLEOTIDE SEQUENCE [LARGE SCALE GENOMIC DNA]</scope>
    <source>
        <strain evidence="3 4">DSM 15344</strain>
    </source>
</reference>
<gene>
    <name evidence="3" type="ORF">C1702_02200</name>
</gene>
<feature type="domain" description="MOSC" evidence="2">
    <location>
        <begin position="190"/>
        <end position="356"/>
    </location>
</feature>
<dbReference type="AlphaFoldDB" id="A0A2S5T8C0"/>